<organism evidence="8 9">
    <name type="scientific">Syntrophus gentianae</name>
    <dbReference type="NCBI Taxonomy" id="43775"/>
    <lineage>
        <taxon>Bacteria</taxon>
        <taxon>Pseudomonadati</taxon>
        <taxon>Thermodesulfobacteriota</taxon>
        <taxon>Syntrophia</taxon>
        <taxon>Syntrophales</taxon>
        <taxon>Syntrophaceae</taxon>
        <taxon>Syntrophus</taxon>
    </lineage>
</organism>
<keyword evidence="9" id="KW-1185">Reference proteome</keyword>
<accession>A0A1H8APE7</accession>
<evidence type="ECO:0000256" key="6">
    <source>
        <dbReference type="ARBA" id="ARBA00048366"/>
    </source>
</evidence>
<keyword evidence="5" id="KW-0808">Transferase</keyword>
<dbReference type="PROSITE" id="PS51163">
    <property type="entry name" value="YRDC"/>
    <property type="match status" value="1"/>
</dbReference>
<dbReference type="AlphaFoldDB" id="A0A1H8APE7"/>
<evidence type="ECO:0000256" key="1">
    <source>
        <dbReference type="ARBA" id="ARBA00004496"/>
    </source>
</evidence>
<dbReference type="RefSeq" id="WP_093884725.1">
    <property type="nucleotide sequence ID" value="NZ_FOBS01000039.1"/>
</dbReference>
<feature type="domain" description="YrdC-like" evidence="7">
    <location>
        <begin position="13"/>
        <end position="199"/>
    </location>
</feature>
<gene>
    <name evidence="8" type="ORF">SAMN04489760_13915</name>
</gene>
<evidence type="ECO:0000256" key="3">
    <source>
        <dbReference type="ARBA" id="ARBA00012584"/>
    </source>
</evidence>
<evidence type="ECO:0000256" key="4">
    <source>
        <dbReference type="ARBA" id="ARBA00022490"/>
    </source>
</evidence>
<comment type="subcellular location">
    <subcellularLocation>
        <location evidence="1">Cytoplasm</location>
    </subcellularLocation>
</comment>
<evidence type="ECO:0000256" key="5">
    <source>
        <dbReference type="ARBA" id="ARBA00022679"/>
    </source>
</evidence>
<comment type="catalytic activity">
    <reaction evidence="6">
        <text>L-threonine + hydrogencarbonate + ATP = L-threonylcarbamoyladenylate + diphosphate + H2O</text>
        <dbReference type="Rhea" id="RHEA:36407"/>
        <dbReference type="ChEBI" id="CHEBI:15377"/>
        <dbReference type="ChEBI" id="CHEBI:17544"/>
        <dbReference type="ChEBI" id="CHEBI:30616"/>
        <dbReference type="ChEBI" id="CHEBI:33019"/>
        <dbReference type="ChEBI" id="CHEBI:57926"/>
        <dbReference type="ChEBI" id="CHEBI:73682"/>
        <dbReference type="EC" id="2.7.7.87"/>
    </reaction>
</comment>
<evidence type="ECO:0000313" key="8">
    <source>
        <dbReference type="EMBL" id="SEM72595.1"/>
    </source>
</evidence>
<dbReference type="EMBL" id="FOBS01000039">
    <property type="protein sequence ID" value="SEM72595.1"/>
    <property type="molecule type" value="Genomic_DNA"/>
</dbReference>
<protein>
    <recommendedName>
        <fullName evidence="3">L-threonylcarbamoyladenylate synthase</fullName>
        <ecNumber evidence="3">2.7.7.87</ecNumber>
    </recommendedName>
</protein>
<evidence type="ECO:0000256" key="2">
    <source>
        <dbReference type="ARBA" id="ARBA00007663"/>
    </source>
</evidence>
<dbReference type="OrthoDB" id="9814580at2"/>
<proteinExistence type="inferred from homology"/>
<name>A0A1H8APE7_9BACT</name>
<sequence length="209" mass="22131">MTFIKIDPVNPEPARISSVAESLRQGQILAYPTETFYGLGADARNEAAISKLFSIKGRDFSNPIPILIGTEEELEGLVAEVPEAAKRLIHVFWPGPLTLIFRASKKISPRLSAHTGLIGIRISSHPIARSLTRSLGAPLTTTSANLSGGKESKTAQEVAHSIGPLLDGIVDGGSTPGIKGSTIVNIAVNPPKILRVGMIPENEITEVLG</sequence>
<dbReference type="GO" id="GO:0000049">
    <property type="term" value="F:tRNA binding"/>
    <property type="evidence" value="ECO:0007669"/>
    <property type="project" value="TreeGrafter"/>
</dbReference>
<reference evidence="8 9" key="1">
    <citation type="submission" date="2016-10" db="EMBL/GenBank/DDBJ databases">
        <authorList>
            <person name="de Groot N.N."/>
        </authorList>
    </citation>
    <scope>NUCLEOTIDE SEQUENCE [LARGE SCALE GENOMIC DNA]</scope>
    <source>
        <strain evidence="8 9">DSM 8423</strain>
    </source>
</reference>
<dbReference type="GO" id="GO:0061710">
    <property type="term" value="F:L-threonylcarbamoyladenylate synthase"/>
    <property type="evidence" value="ECO:0007669"/>
    <property type="project" value="UniProtKB-EC"/>
</dbReference>
<dbReference type="Pfam" id="PF01300">
    <property type="entry name" value="Sua5_yciO_yrdC"/>
    <property type="match status" value="1"/>
</dbReference>
<keyword evidence="4" id="KW-0963">Cytoplasm</keyword>
<dbReference type="GO" id="GO:0006450">
    <property type="term" value="P:regulation of translational fidelity"/>
    <property type="evidence" value="ECO:0007669"/>
    <property type="project" value="TreeGrafter"/>
</dbReference>
<dbReference type="SUPFAM" id="SSF55821">
    <property type="entry name" value="YrdC/RibB"/>
    <property type="match status" value="1"/>
</dbReference>
<dbReference type="InterPro" id="IPR050156">
    <property type="entry name" value="TC-AMP_synthase_SUA5"/>
</dbReference>
<evidence type="ECO:0000259" key="7">
    <source>
        <dbReference type="PROSITE" id="PS51163"/>
    </source>
</evidence>
<dbReference type="InterPro" id="IPR006070">
    <property type="entry name" value="Sua5-like_dom"/>
</dbReference>
<dbReference type="PANTHER" id="PTHR17490">
    <property type="entry name" value="SUA5"/>
    <property type="match status" value="1"/>
</dbReference>
<dbReference type="InterPro" id="IPR017945">
    <property type="entry name" value="DHBP_synth_RibB-like_a/b_dom"/>
</dbReference>
<dbReference type="Gene3D" id="3.90.870.10">
    <property type="entry name" value="DHBP synthase"/>
    <property type="match status" value="1"/>
</dbReference>
<dbReference type="GO" id="GO:0005737">
    <property type="term" value="C:cytoplasm"/>
    <property type="evidence" value="ECO:0007669"/>
    <property type="project" value="UniProtKB-SubCell"/>
</dbReference>
<dbReference type="STRING" id="43775.SAMN04489760_13915"/>
<dbReference type="PANTHER" id="PTHR17490:SF10">
    <property type="entry name" value="THREONYLCARBAMOYL-AMP SYNTHASE"/>
    <property type="match status" value="1"/>
</dbReference>
<dbReference type="NCBIfam" id="TIGR00057">
    <property type="entry name" value="L-threonylcarbamoyladenylate synthase"/>
    <property type="match status" value="1"/>
</dbReference>
<evidence type="ECO:0000313" key="9">
    <source>
        <dbReference type="Proteomes" id="UP000198744"/>
    </source>
</evidence>
<dbReference type="GO" id="GO:0003725">
    <property type="term" value="F:double-stranded RNA binding"/>
    <property type="evidence" value="ECO:0007669"/>
    <property type="project" value="InterPro"/>
</dbReference>
<dbReference type="Proteomes" id="UP000198744">
    <property type="component" value="Unassembled WGS sequence"/>
</dbReference>
<comment type="similarity">
    <text evidence="2">Belongs to the SUA5 family.</text>
</comment>
<dbReference type="EC" id="2.7.7.87" evidence="3"/>